<reference evidence="1" key="1">
    <citation type="submission" date="2020-10" db="EMBL/GenBank/DDBJ databases">
        <title>Genomic Encyclopedia of Type Strains, Phase IV (KMG-IV): sequencing the most valuable type-strain genomes for metagenomic binning, comparative biology and taxonomic classification.</title>
        <authorList>
            <person name="Goeker M."/>
        </authorList>
    </citation>
    <scope>NUCLEOTIDE SEQUENCE</scope>
    <source>
        <strain evidence="1">DSM 13886</strain>
    </source>
</reference>
<dbReference type="AlphaFoldDB" id="A0A927R4N2"/>
<dbReference type="RefSeq" id="WP_192596896.1">
    <property type="nucleotide sequence ID" value="NZ_JADBEL010000001.1"/>
</dbReference>
<evidence type="ECO:0000313" key="1">
    <source>
        <dbReference type="EMBL" id="MBE1553064.1"/>
    </source>
</evidence>
<organism evidence="1 2">
    <name type="scientific">Sporosarcina limicola</name>
    <dbReference type="NCBI Taxonomy" id="34101"/>
    <lineage>
        <taxon>Bacteria</taxon>
        <taxon>Bacillati</taxon>
        <taxon>Bacillota</taxon>
        <taxon>Bacilli</taxon>
        <taxon>Bacillales</taxon>
        <taxon>Caryophanaceae</taxon>
        <taxon>Sporosarcina</taxon>
    </lineage>
</organism>
<dbReference type="EMBL" id="JADBEL010000001">
    <property type="protein sequence ID" value="MBE1553064.1"/>
    <property type="molecule type" value="Genomic_DNA"/>
</dbReference>
<accession>A0A927R4N2</accession>
<keyword evidence="2" id="KW-1185">Reference proteome</keyword>
<comment type="caution">
    <text evidence="1">The sequence shown here is derived from an EMBL/GenBank/DDBJ whole genome shotgun (WGS) entry which is preliminary data.</text>
</comment>
<sequence length="154" mass="17945">MTNQTIICRTIGEYTNNLTRGKSYQVIEINGEKELIRIICDLGRHRWFPQYYFNLDGTGVVSFISWTFDDEVTVDPTVTNWIEISLEMSDGSKRWCMLYTPERLLNVFKQPNIDPPGMHLKHMIIVRSYTVGDVQWTLTSLEQQDELMKATLSC</sequence>
<protein>
    <submittedName>
        <fullName evidence="1">Uncharacterized protein</fullName>
    </submittedName>
</protein>
<name>A0A927R4N2_9BACL</name>
<gene>
    <name evidence="1" type="ORF">H4683_000133</name>
</gene>
<proteinExistence type="predicted"/>
<evidence type="ECO:0000313" key="2">
    <source>
        <dbReference type="Proteomes" id="UP000658225"/>
    </source>
</evidence>
<dbReference type="Proteomes" id="UP000658225">
    <property type="component" value="Unassembled WGS sequence"/>
</dbReference>